<name>A0A381RJA8_9ZZZZ</name>
<accession>A0A381RJA8</accession>
<dbReference type="AlphaFoldDB" id="A0A381RJA8"/>
<evidence type="ECO:0000313" key="1">
    <source>
        <dbReference type="EMBL" id="SUZ89173.1"/>
    </source>
</evidence>
<proteinExistence type="predicted"/>
<dbReference type="EMBL" id="UINC01001807">
    <property type="protein sequence ID" value="SUZ89173.1"/>
    <property type="molecule type" value="Genomic_DNA"/>
</dbReference>
<reference evidence="1" key="1">
    <citation type="submission" date="2018-05" db="EMBL/GenBank/DDBJ databases">
        <authorList>
            <person name="Lanie J.A."/>
            <person name="Ng W.-L."/>
            <person name="Kazmierczak K.M."/>
            <person name="Andrzejewski T.M."/>
            <person name="Davidsen T.M."/>
            <person name="Wayne K.J."/>
            <person name="Tettelin H."/>
            <person name="Glass J.I."/>
            <person name="Rusch D."/>
            <person name="Podicherti R."/>
            <person name="Tsui H.-C.T."/>
            <person name="Winkler M.E."/>
        </authorList>
    </citation>
    <scope>NUCLEOTIDE SEQUENCE</scope>
</reference>
<protein>
    <submittedName>
        <fullName evidence="1">Uncharacterized protein</fullName>
    </submittedName>
</protein>
<gene>
    <name evidence="1" type="ORF">METZ01_LOCUS42027</name>
</gene>
<dbReference type="Gene3D" id="2.60.40.10">
    <property type="entry name" value="Immunoglobulins"/>
    <property type="match status" value="1"/>
</dbReference>
<organism evidence="1">
    <name type="scientific">marine metagenome</name>
    <dbReference type="NCBI Taxonomy" id="408172"/>
    <lineage>
        <taxon>unclassified sequences</taxon>
        <taxon>metagenomes</taxon>
        <taxon>ecological metagenomes</taxon>
    </lineage>
</organism>
<dbReference type="InterPro" id="IPR013783">
    <property type="entry name" value="Ig-like_fold"/>
</dbReference>
<sequence>MRKFTLTLGILVYSGIFGQTEDLTKLEYYELYIAKPQTRTRAPKVFSAQDRKRSVLDKGNVVLRLSNAAIYGYDPWGLCHEFPAGSMLMDGCCTYYWTAGPIAGALKNGVPTVSVGTKYSARDHDEEFEPLPSYDAGYVDTDANIGIAFSDIPESWPDQWPIESATGDTFMSVIYNASKVPEDTLYFPGVEPELGPDGFPDAPCGIGVQADREAYFVVTDNDPEYGNTFASNNGVGPLDIRIDVWVLNYSNTFGNDGFIFIQRMTNVGKDTLQDLYFGVNSDPDTPEQGWNEWTDDLSVFITPDDPHIAEKLSDTTDAHLLENLAILWDPDDKSEGFLSSGIAWAGLKFLECTYYSNDGTTRSYGISAFHTVEWANDTQSDVEAYNLQMLGGIEEPDNISPHSSDMYSKPYSYGPDVTWIMAAGGPERVNADGETVPALNVAPGESVLFTFADMMGINEADLLRNAKVFQSLYDNNCSSPKPPDKPIVRAIQDDERIVLFWDKRSEMSLDPVTGNNMFQGYRIYRSTNRGSTWGNVITDLNGNPTDVYQPLAIYDKVDELSGPYTMSDPLIYYNLGTESGLQYTYIDENIVNGYEYWYAVTAYDGPDNWAGALVDPMENSKSKDASLANDNTVALIPQAVPAGMDKGGVESVIHTGSSTADFSAIEADPFMVQILGHSEVTLDDLVSKGYTYTIDFHQKITSIDSSNDDPAEWDTTFSRYWSLVNSTIGDTIIDEETDITSEVQHVVDGFIPSFSNAVWEIEREDSAVFTASDMNSASNVPFAGLGHASASEGSWRSYLSTLPPSSVGDLGKEPALSDLWLDIELRFSDQGSIASYYNILTLYGMQEIGSIQVPFELWDIENDMRLNIGAYQTAGTSQPEGQIWELDSVIVLDSTIVSGSIVVDTSWIFGYRLNTDFQFIPGYTAYSSSTILHYAEDTDNMGWIINWNKDDSYFNSGDRLRIHIANPLIPGVDSYTITTTDDDNNLSDGDLDQIKVVPNPYKVTSVYEQVAYSKELHFTHLPTECVIRIYNTAGDLIQLLEHDPASPGYRGPSVEAWNLGTYNNQEIAFGVYIFHVVSGGFKGGEEFIGKFAVIK</sequence>